<dbReference type="Proteomes" id="UP000315923">
    <property type="component" value="Segment"/>
</dbReference>
<dbReference type="EMBL" id="MK962631">
    <property type="protein sequence ID" value="QDH84112.1"/>
    <property type="molecule type" value="Genomic_DNA"/>
</dbReference>
<name>A0A514CUG0_9CAUD</name>
<feature type="region of interest" description="Disordered" evidence="1">
    <location>
        <begin position="133"/>
        <end position="165"/>
    </location>
</feature>
<proteinExistence type="predicted"/>
<keyword evidence="3" id="KW-1185">Reference proteome</keyword>
<protein>
    <submittedName>
        <fullName evidence="2">Uncharacterized protein</fullName>
    </submittedName>
</protein>
<accession>A0A514CUG0</accession>
<evidence type="ECO:0000313" key="2">
    <source>
        <dbReference type="EMBL" id="QDH84112.1"/>
    </source>
</evidence>
<evidence type="ECO:0000256" key="1">
    <source>
        <dbReference type="SAM" id="MobiDB-lite"/>
    </source>
</evidence>
<gene>
    <name evidence="2" type="ORF">Axy12_038</name>
</gene>
<sequence>MAMDAASNAHITKSMIGMGRIHQKDRLERLLDLYGTPQFGKEYQQASHAEGLSHHGIKILRAVEALWMPDIIKLQGQIAAAEREESNRRRLEMLREAEQRMSGKLFNNVFLDSVQDGGWYEQADQIAKLFEPPKQATIEPQQQQLPEPKPPAKKGFPWFFGKRRW</sequence>
<evidence type="ECO:0000313" key="3">
    <source>
        <dbReference type="Proteomes" id="UP000315923"/>
    </source>
</evidence>
<organism evidence="2 3">
    <name type="scientific">Achromobacter phage vB_AxyP_19-32_Axy12</name>
    <dbReference type="NCBI Taxonomy" id="2591043"/>
    <lineage>
        <taxon>Viruses</taxon>
        <taxon>Duplodnaviria</taxon>
        <taxon>Heunggongvirae</taxon>
        <taxon>Uroviricota</taxon>
        <taxon>Caudoviricetes</taxon>
        <taxon>Schitoviridae</taxon>
        <taxon>Rothmandenesvirinae</taxon>
        <taxon>Dongdastvirus</taxon>
        <taxon>Dongdastvirus Axy12</taxon>
    </lineage>
</organism>
<reference evidence="2 3" key="1">
    <citation type="submission" date="2019-05" db="EMBL/GenBank/DDBJ databases">
        <title>Complete genome sequence of sixteen phages from Abidjan, cote d'Ivoire, isolated on a single strain of Achromobacter xylosoxidans.</title>
        <authorList>
            <person name="Essoh C."/>
            <person name="Vernadet J.-P."/>
            <person name="Vergnaud G."/>
            <person name="Pourcel C."/>
        </authorList>
    </citation>
    <scope>NUCLEOTIDE SEQUENCE [LARGE SCALE GENOMIC DNA]</scope>
</reference>